<evidence type="ECO:0000313" key="4">
    <source>
        <dbReference type="EMBL" id="SEK35836.1"/>
    </source>
</evidence>
<protein>
    <recommendedName>
        <fullName evidence="3">Ricin B lectin domain-containing protein</fullName>
    </recommendedName>
</protein>
<dbReference type="RefSeq" id="WP_143078525.1">
    <property type="nucleotide sequence ID" value="NZ_FOBF01000001.1"/>
</dbReference>
<dbReference type="SUPFAM" id="SSF50370">
    <property type="entry name" value="Ricin B-like lectins"/>
    <property type="match status" value="1"/>
</dbReference>
<dbReference type="CDD" id="cd00161">
    <property type="entry name" value="beta-trefoil_Ricin-like"/>
    <property type="match status" value="1"/>
</dbReference>
<feature type="chain" id="PRO_5011462741" description="Ricin B lectin domain-containing protein" evidence="2">
    <location>
        <begin position="30"/>
        <end position="405"/>
    </location>
</feature>
<reference evidence="4 5" key="1">
    <citation type="submission" date="2016-10" db="EMBL/GenBank/DDBJ databases">
        <authorList>
            <person name="de Groot N.N."/>
        </authorList>
    </citation>
    <scope>NUCLEOTIDE SEQUENCE [LARGE SCALE GENOMIC DNA]</scope>
    <source>
        <strain evidence="4 5">DSM 43357</strain>
    </source>
</reference>
<evidence type="ECO:0000256" key="1">
    <source>
        <dbReference type="SAM" id="MobiDB-lite"/>
    </source>
</evidence>
<feature type="region of interest" description="Disordered" evidence="1">
    <location>
        <begin position="240"/>
        <end position="260"/>
    </location>
</feature>
<dbReference type="OrthoDB" id="68195at2"/>
<keyword evidence="2" id="KW-0732">Signal</keyword>
<organism evidence="4 5">
    <name type="scientific">Nonomuraea pusilla</name>
    <dbReference type="NCBI Taxonomy" id="46177"/>
    <lineage>
        <taxon>Bacteria</taxon>
        <taxon>Bacillati</taxon>
        <taxon>Actinomycetota</taxon>
        <taxon>Actinomycetes</taxon>
        <taxon>Streptosporangiales</taxon>
        <taxon>Streptosporangiaceae</taxon>
        <taxon>Nonomuraea</taxon>
    </lineage>
</organism>
<name>A0A1H7GC32_9ACTN</name>
<evidence type="ECO:0000256" key="2">
    <source>
        <dbReference type="SAM" id="SignalP"/>
    </source>
</evidence>
<gene>
    <name evidence="4" type="ORF">SAMN05660976_00350</name>
</gene>
<evidence type="ECO:0000259" key="3">
    <source>
        <dbReference type="SMART" id="SM00458"/>
    </source>
</evidence>
<feature type="compositionally biased region" description="Basic and acidic residues" evidence="1">
    <location>
        <begin position="247"/>
        <end position="260"/>
    </location>
</feature>
<dbReference type="Proteomes" id="UP000198953">
    <property type="component" value="Unassembled WGS sequence"/>
</dbReference>
<feature type="domain" description="Ricin B lectin" evidence="3">
    <location>
        <begin position="265"/>
        <end position="403"/>
    </location>
</feature>
<dbReference type="InterPro" id="IPR000772">
    <property type="entry name" value="Ricin_B_lectin"/>
</dbReference>
<dbReference type="PROSITE" id="PS50231">
    <property type="entry name" value="RICIN_B_LECTIN"/>
    <property type="match status" value="1"/>
</dbReference>
<accession>A0A1H7GC32</accession>
<evidence type="ECO:0000313" key="5">
    <source>
        <dbReference type="Proteomes" id="UP000198953"/>
    </source>
</evidence>
<dbReference type="EMBL" id="FOBF01000001">
    <property type="protein sequence ID" value="SEK35836.1"/>
    <property type="molecule type" value="Genomic_DNA"/>
</dbReference>
<proteinExistence type="predicted"/>
<dbReference type="AlphaFoldDB" id="A0A1H7GC32"/>
<sequence length="405" mass="44475">MNIHMRKAVAGALICAGLSAATPAAPASAATTGPMTIATGAKQAMVVPFLARRVLKEIIKAVINHYKRIAADRKEFSRYVNEALDQQWKELAGSDMRLLKYHAILIDDSLNYNADGLDCDDCDLDGNGTADANDDDGVDGPYVDIPDQDVADTQDATWNEDGTIVFTTTSGSTRKFRLLIAERGTLTVPNRWASDLPNRPPRTVPLGDWEFGVRTAGHWRRDESGSAGRFVFTFSPYTTNNPAYRGGGDDPGQKPPERQETPGHAKIVRLVNDLGWSVDVPDGQLKEGVRGVQAARPQQGNRNQQWHLFDRGDGQYVIQTVLGGHMVLDVIPNNWNVQLSTAHYRGNQLWKFEPAGGGRYRVRAVYNMQNGYPHGGCLTADRGEGQGLAALDCNRHGQLWRLLTP</sequence>
<keyword evidence="5" id="KW-1185">Reference proteome</keyword>
<dbReference type="Gene3D" id="2.80.10.50">
    <property type="match status" value="1"/>
</dbReference>
<dbReference type="InterPro" id="IPR035992">
    <property type="entry name" value="Ricin_B-like_lectins"/>
</dbReference>
<dbReference type="SMART" id="SM00458">
    <property type="entry name" value="RICIN"/>
    <property type="match status" value="1"/>
</dbReference>
<feature type="signal peptide" evidence="2">
    <location>
        <begin position="1"/>
        <end position="29"/>
    </location>
</feature>
<dbReference type="Pfam" id="PF14200">
    <property type="entry name" value="RicinB_lectin_2"/>
    <property type="match status" value="1"/>
</dbReference>